<dbReference type="AlphaFoldDB" id="A0A6M4X1L1"/>
<keyword evidence="4" id="KW-1185">Reference proteome</keyword>
<sequence>MPETEPIAVVLTALPVEYDAVRALLESLDEVVLDDGTRLEQGRLSGTGWTVALAELGEGALTTAALTTRIVSELTPECLLFVGVAGGLKDDLRLGDVVVGTKVYAVHGGKQTPEGFLARPESWHGSHRLVQAARSALRDLDGVRAHRKPIACGDVVLADERSAVRDHIRRTYNDAYAIEMEGSGASHAAHLGGRLDALVIRGISDLADAGKGAADAEGSQELAAGQAAKVAVAVLRKHAPRPRSTSGTQEEPRPGSGAGAGAGSGSGSGSGGDTINFQGGTYYGPVVGKITRHN</sequence>
<name>A0A6M4X1L1_9ACTN</name>
<dbReference type="RefSeq" id="WP_171399521.1">
    <property type="nucleotide sequence ID" value="NZ_CP049838.1"/>
</dbReference>
<reference evidence="3" key="1">
    <citation type="submission" date="2020-03" db="EMBL/GenBank/DDBJ databases">
        <title>Molecular networking-based the target discovery of potent antiproliferative macrolactams: 5/6/7/16 polycyclic ansamycins and glycosylated trienomycin from Streptomyces cacaoi subsp. asoensis.</title>
        <authorList>
            <person name="Liu L.-L."/>
        </authorList>
    </citation>
    <scope>NUCLEOTIDE SEQUENCE [LARGE SCALE GENOMIC DNA]</scope>
    <source>
        <strain evidence="3">H2S5</strain>
    </source>
</reference>
<dbReference type="PANTHER" id="PTHR46832:SF1">
    <property type="entry name" value="5'-METHYLTHIOADENOSINE_S-ADENOSYLHOMOCYSTEINE NUCLEOSIDASE"/>
    <property type="match status" value="1"/>
</dbReference>
<dbReference type="GO" id="GO:0009116">
    <property type="term" value="P:nucleoside metabolic process"/>
    <property type="evidence" value="ECO:0007669"/>
    <property type="project" value="InterPro"/>
</dbReference>
<evidence type="ECO:0000313" key="3">
    <source>
        <dbReference type="EMBL" id="QJT04156.1"/>
    </source>
</evidence>
<evidence type="ECO:0000259" key="2">
    <source>
        <dbReference type="Pfam" id="PF01048"/>
    </source>
</evidence>
<protein>
    <submittedName>
        <fullName evidence="3">5'-methylthioadenosine/S-adenosylhomocysteine nucleosidase</fullName>
    </submittedName>
</protein>
<dbReference type="Gene3D" id="3.40.50.1580">
    <property type="entry name" value="Nucleoside phosphorylase domain"/>
    <property type="match status" value="1"/>
</dbReference>
<feature type="domain" description="Nucleoside phosphorylase" evidence="2">
    <location>
        <begin position="9"/>
        <end position="236"/>
    </location>
</feature>
<dbReference type="EMBL" id="CP049838">
    <property type="protein sequence ID" value="QJT04156.1"/>
    <property type="molecule type" value="Genomic_DNA"/>
</dbReference>
<dbReference type="InterPro" id="IPR035994">
    <property type="entry name" value="Nucleoside_phosphorylase_sf"/>
</dbReference>
<accession>A0A6M4X1L1</accession>
<gene>
    <name evidence="3" type="ORF">G9272_30930</name>
</gene>
<dbReference type="GO" id="GO:0008782">
    <property type="term" value="F:adenosylhomocysteine nucleosidase activity"/>
    <property type="evidence" value="ECO:0007669"/>
    <property type="project" value="TreeGrafter"/>
</dbReference>
<evidence type="ECO:0000313" key="4">
    <source>
        <dbReference type="Proteomes" id="UP000502665"/>
    </source>
</evidence>
<proteinExistence type="predicted"/>
<dbReference type="GO" id="GO:0005829">
    <property type="term" value="C:cytosol"/>
    <property type="evidence" value="ECO:0007669"/>
    <property type="project" value="TreeGrafter"/>
</dbReference>
<evidence type="ECO:0000256" key="1">
    <source>
        <dbReference type="SAM" id="MobiDB-lite"/>
    </source>
</evidence>
<dbReference type="Pfam" id="PF01048">
    <property type="entry name" value="PNP_UDP_1"/>
    <property type="match status" value="1"/>
</dbReference>
<dbReference type="CDD" id="cd09008">
    <property type="entry name" value="MTAN"/>
    <property type="match status" value="1"/>
</dbReference>
<dbReference type="GO" id="GO:0008930">
    <property type="term" value="F:methylthioadenosine nucleosidase activity"/>
    <property type="evidence" value="ECO:0007669"/>
    <property type="project" value="TreeGrafter"/>
</dbReference>
<feature type="region of interest" description="Disordered" evidence="1">
    <location>
        <begin position="237"/>
        <end position="276"/>
    </location>
</feature>
<dbReference type="PANTHER" id="PTHR46832">
    <property type="entry name" value="5'-METHYLTHIOADENOSINE/S-ADENOSYLHOMOCYSTEINE NUCLEOSIDASE"/>
    <property type="match status" value="1"/>
</dbReference>
<dbReference type="InterPro" id="IPR000845">
    <property type="entry name" value="Nucleoside_phosphorylase_d"/>
</dbReference>
<organism evidence="3 4">
    <name type="scientific">Streptomyces asoensis</name>
    <dbReference type="NCBI Taxonomy" id="249586"/>
    <lineage>
        <taxon>Bacteria</taxon>
        <taxon>Bacillati</taxon>
        <taxon>Actinomycetota</taxon>
        <taxon>Actinomycetes</taxon>
        <taxon>Kitasatosporales</taxon>
        <taxon>Streptomycetaceae</taxon>
        <taxon>Streptomyces</taxon>
    </lineage>
</organism>
<dbReference type="SUPFAM" id="SSF53167">
    <property type="entry name" value="Purine and uridine phosphorylases"/>
    <property type="match status" value="1"/>
</dbReference>
<dbReference type="Proteomes" id="UP000502665">
    <property type="component" value="Chromosome"/>
</dbReference>
<feature type="compositionally biased region" description="Gly residues" evidence="1">
    <location>
        <begin position="256"/>
        <end position="272"/>
    </location>
</feature>
<dbReference type="GO" id="GO:0019284">
    <property type="term" value="P:L-methionine salvage from S-adenosylmethionine"/>
    <property type="evidence" value="ECO:0007669"/>
    <property type="project" value="TreeGrafter"/>
</dbReference>